<dbReference type="AlphaFoldDB" id="A0A0S4KGH2"/>
<evidence type="ECO:0000256" key="1">
    <source>
        <dbReference type="SAM" id="MobiDB-lite"/>
    </source>
</evidence>
<accession>A0A0S4KGH2</accession>
<feature type="region of interest" description="Disordered" evidence="1">
    <location>
        <begin position="488"/>
        <end position="527"/>
    </location>
</feature>
<feature type="non-terminal residue" evidence="2">
    <location>
        <position position="1021"/>
    </location>
</feature>
<feature type="region of interest" description="Disordered" evidence="1">
    <location>
        <begin position="57"/>
        <end position="96"/>
    </location>
</feature>
<feature type="region of interest" description="Disordered" evidence="1">
    <location>
        <begin position="687"/>
        <end position="745"/>
    </location>
</feature>
<feature type="region of interest" description="Disordered" evidence="1">
    <location>
        <begin position="625"/>
        <end position="665"/>
    </location>
</feature>
<feature type="compositionally biased region" description="Polar residues" evidence="1">
    <location>
        <begin position="495"/>
        <end position="512"/>
    </location>
</feature>
<name>A0A0S4KGH2_BODSA</name>
<feature type="compositionally biased region" description="Polar residues" evidence="1">
    <location>
        <begin position="557"/>
        <end position="577"/>
    </location>
</feature>
<feature type="compositionally biased region" description="Low complexity" evidence="1">
    <location>
        <begin position="67"/>
        <end position="78"/>
    </location>
</feature>
<feature type="region of interest" description="Disordered" evidence="1">
    <location>
        <begin position="556"/>
        <end position="598"/>
    </location>
</feature>
<feature type="compositionally biased region" description="Polar residues" evidence="1">
    <location>
        <begin position="57"/>
        <end position="66"/>
    </location>
</feature>
<feature type="region of interest" description="Disordered" evidence="1">
    <location>
        <begin position="209"/>
        <end position="234"/>
    </location>
</feature>
<feature type="compositionally biased region" description="Basic and acidic residues" evidence="1">
    <location>
        <begin position="304"/>
        <end position="313"/>
    </location>
</feature>
<evidence type="ECO:0000313" key="2">
    <source>
        <dbReference type="EMBL" id="CUI14078.1"/>
    </source>
</evidence>
<gene>
    <name evidence="2" type="ORF">BSAL_68630</name>
</gene>
<dbReference type="VEuPathDB" id="TriTrypDB:BSAL_68630"/>
<keyword evidence="3" id="KW-1185">Reference proteome</keyword>
<dbReference type="EMBL" id="CYKH01000478">
    <property type="protein sequence ID" value="CUI14078.1"/>
    <property type="molecule type" value="Genomic_DNA"/>
</dbReference>
<feature type="compositionally biased region" description="Polar residues" evidence="1">
    <location>
        <begin position="731"/>
        <end position="745"/>
    </location>
</feature>
<dbReference type="Proteomes" id="UP000051952">
    <property type="component" value="Unassembled WGS sequence"/>
</dbReference>
<reference evidence="3" key="1">
    <citation type="submission" date="2015-09" db="EMBL/GenBank/DDBJ databases">
        <authorList>
            <consortium name="Pathogen Informatics"/>
        </authorList>
    </citation>
    <scope>NUCLEOTIDE SEQUENCE [LARGE SCALE GENOMIC DNA]</scope>
    <source>
        <strain evidence="3">Lake Konstanz</strain>
    </source>
</reference>
<organism evidence="2 3">
    <name type="scientific">Bodo saltans</name>
    <name type="common">Flagellated protozoan</name>
    <dbReference type="NCBI Taxonomy" id="75058"/>
    <lineage>
        <taxon>Eukaryota</taxon>
        <taxon>Discoba</taxon>
        <taxon>Euglenozoa</taxon>
        <taxon>Kinetoplastea</taxon>
        <taxon>Metakinetoplastina</taxon>
        <taxon>Eubodonida</taxon>
        <taxon>Bodonidae</taxon>
        <taxon>Bodo</taxon>
    </lineage>
</organism>
<feature type="compositionally biased region" description="Polar residues" evidence="1">
    <location>
        <begin position="625"/>
        <end position="638"/>
    </location>
</feature>
<protein>
    <submittedName>
        <fullName evidence="2">Synaptojanin-like protein, putative</fullName>
    </submittedName>
</protein>
<evidence type="ECO:0000313" key="3">
    <source>
        <dbReference type="Proteomes" id="UP000051952"/>
    </source>
</evidence>
<sequence length="1021" mass="109284">MRGKLVGVGGAGDPLISPHAAGGALGSSPVATPRSTALPVGLYYFLVLHGNSQNVSDIQKNGVSQKSASSSSAASSVRPHQHHHHGGMSSSLERQASLPTSLRATDPLSDNPLLSVNDAGVTFLVAIDNVTGQLLFTGTPKVDIFASEAAALFAIPSKVSLAPEGVRVTTICHFDAWCGCYASDEFLHCMFVTESSGVRYHNISGGVTSTSGGRAHSSPASSPPPFPAARSATTEWTAAEDDDVGGYHNSNHASSSPIKRIDRIVWKSIRLQCPQHVLTHHAIPNNASSSQHHQQQQHAKPPSHRLDDTRRSMGDLSNHSTDGATGDQRPPEFPMDHNAVIFSSSEQVLMTPYFNNTTGVGIPPLERKAMYYSSSFDISHGESTRLFFSDLNSKQRRTTACNGNIENKQQRAMPSMASPASNRKYFLPSNVILKPEFRLIHTEHLWNVELIHYCEASQSGLGDFCTRIMYGVVQGASTLAAAGLSRRTSGVLGKSPSQKNTPTAPQYQQDSLGSSPSGGGGAGTTATTPEAASMVLISRVSRVAYRQSLVEFHRNPIRSNTTSSSLAGTGGVHSQQNETKDHNARHGTHVHSGGNYPHKPPLEIHIAMECELQLILCGMLNTPSPSCEGTPQASPNTSKTRRIDDEPINAGESKKGFTARGSKRREGSSFNSFVWFRGISHIAGVSEHQNAPSDRDALQKQVALRQARERRHRSALQDCVLPTSGGKGISTAGSPVTASHNGSAPQSRAFVLPPPMGGTFTPSLSPLTSPSPNLNKGSHLSNNNNASFWDAQIRHLSSEADVLQRGATGEQLASGDHFRGAHYKLRRCGLTEEKQLGAALLTMFTWAVEALAAASPNMLSSELHVQSPIPSHSSLLGMLWLLMFRESSVQYSVPEQQGTGCYSTFAEALGFVRRVCSIHQSSCHSSSHGLQPPHRWLPFDDNAIVHSLLTASAMLQLSEVTGAPTLDHRYAGFLQLLVEVPRSTRLRIGSHRPIVILSDPCGGATLVKASVTVHTAASAQG</sequence>
<proteinExistence type="predicted"/>
<feature type="region of interest" description="Disordered" evidence="1">
    <location>
        <begin position="287"/>
        <end position="336"/>
    </location>
</feature>
<feature type="compositionally biased region" description="Low complexity" evidence="1">
    <location>
        <begin position="288"/>
        <end position="298"/>
    </location>
</feature>